<accession>A0AAU8SBJ4</accession>
<dbReference type="Proteomes" id="UP000033260">
    <property type="component" value="Chromosome"/>
</dbReference>
<feature type="transmembrane region" description="Helical" evidence="1">
    <location>
        <begin position="12"/>
        <end position="29"/>
    </location>
</feature>
<proteinExistence type="predicted"/>
<gene>
    <name evidence="2" type="ORF">N805_09920</name>
</gene>
<dbReference type="AlphaFoldDB" id="A0AAU8SBJ4"/>
<keyword evidence="1" id="KW-0812">Transmembrane</keyword>
<reference evidence="2 3" key="1">
    <citation type="submission" date="2015-02" db="EMBL/GenBank/DDBJ databases">
        <title>Complete Genome Sequencing of Pseudomonas putida S13.1.2.</title>
        <authorList>
            <person name="Chong T.M."/>
            <person name="Chan K.G."/>
            <person name="Dessaux Y."/>
        </authorList>
    </citation>
    <scope>NUCLEOTIDE SEQUENCE [LARGE SCALE GENOMIC DNA]</scope>
    <source>
        <strain evidence="2 3">S13.1.2</strain>
    </source>
</reference>
<name>A0AAU8SBJ4_PSEPU</name>
<dbReference type="NCBIfam" id="NF040576">
    <property type="entry name" value="T2SS_GspM_XpsM"/>
    <property type="match status" value="1"/>
</dbReference>
<evidence type="ECO:0000313" key="3">
    <source>
        <dbReference type="Proteomes" id="UP000033260"/>
    </source>
</evidence>
<dbReference type="RefSeq" id="WP_028613737.1">
    <property type="nucleotide sequence ID" value="NZ_CP010979.1"/>
</dbReference>
<keyword evidence="1" id="KW-1133">Transmembrane helix</keyword>
<protein>
    <submittedName>
        <fullName evidence="2">General secretion pathway protein GspM</fullName>
    </submittedName>
</protein>
<dbReference type="EMBL" id="CP010979">
    <property type="protein sequence ID" value="AJQ47518.1"/>
    <property type="molecule type" value="Genomic_DNA"/>
</dbReference>
<sequence>MRPFNPRERKIVALGVLGLLLWAGWYLFVDSLLLAPLRDLDEQAQTLREQQRRYASLMLQQPQLEARLRQARNDPAQRNSLLPGDDPNAVAADLMQYAVEQVRRQASTGAGCEVTQRMPIAPAERDDAQAEPYRPVKVSLTLACAIEPLAALLHALEYGQPSLFIEQLSIRRSTSTAAQSPAGHLEVHLLIRGYLQAAGQGGKP</sequence>
<dbReference type="InterPro" id="IPR034756">
    <property type="entry name" value="T2SSM_b"/>
</dbReference>
<evidence type="ECO:0000256" key="1">
    <source>
        <dbReference type="SAM" id="Phobius"/>
    </source>
</evidence>
<evidence type="ECO:0000313" key="2">
    <source>
        <dbReference type="EMBL" id="AJQ47518.1"/>
    </source>
</evidence>
<keyword evidence="1" id="KW-0472">Membrane</keyword>
<organism evidence="2 3">
    <name type="scientific">Pseudomonas putida S13.1.2</name>
    <dbReference type="NCBI Taxonomy" id="1384061"/>
    <lineage>
        <taxon>Bacteria</taxon>
        <taxon>Pseudomonadati</taxon>
        <taxon>Pseudomonadota</taxon>
        <taxon>Gammaproteobacteria</taxon>
        <taxon>Pseudomonadales</taxon>
        <taxon>Pseudomonadaceae</taxon>
        <taxon>Pseudomonas</taxon>
    </lineage>
</organism>
<dbReference type="Pfam" id="PF10741">
    <property type="entry name" value="T2SSM_b"/>
    <property type="match status" value="1"/>
</dbReference>